<evidence type="ECO:0000313" key="4">
    <source>
        <dbReference type="Proteomes" id="UP001229651"/>
    </source>
</evidence>
<keyword evidence="2" id="KW-1133">Transmembrane helix</keyword>
<dbReference type="EMBL" id="JAUSUT010000001">
    <property type="protein sequence ID" value="MDQ0377205.1"/>
    <property type="molecule type" value="Genomic_DNA"/>
</dbReference>
<name>A0ABU0EPI1_9PSEU</name>
<sequence length="103" mass="9941">MTTDPARSEAGPAEDRADAQDTTAVHPPVPAAPSTWGGSPPAKPEAARLSRGIAGIIAAAALVAGGSAGFVIGHSGSSTQRPPSIGQMGGYGTPPDVGQLGTG</sequence>
<gene>
    <name evidence="3" type="ORF">FB470_001199</name>
</gene>
<keyword evidence="2" id="KW-0812">Transmembrane</keyword>
<dbReference type="Proteomes" id="UP001229651">
    <property type="component" value="Unassembled WGS sequence"/>
</dbReference>
<feature type="region of interest" description="Disordered" evidence="1">
    <location>
        <begin position="1"/>
        <end position="46"/>
    </location>
</feature>
<keyword evidence="2" id="KW-0472">Membrane</keyword>
<organism evidence="3 4">
    <name type="scientific">Amycolatopsis thermophila</name>
    <dbReference type="NCBI Taxonomy" id="206084"/>
    <lineage>
        <taxon>Bacteria</taxon>
        <taxon>Bacillati</taxon>
        <taxon>Actinomycetota</taxon>
        <taxon>Actinomycetes</taxon>
        <taxon>Pseudonocardiales</taxon>
        <taxon>Pseudonocardiaceae</taxon>
        <taxon>Amycolatopsis</taxon>
    </lineage>
</organism>
<feature type="region of interest" description="Disordered" evidence="1">
    <location>
        <begin position="74"/>
        <end position="103"/>
    </location>
</feature>
<evidence type="ECO:0000256" key="2">
    <source>
        <dbReference type="SAM" id="Phobius"/>
    </source>
</evidence>
<evidence type="ECO:0000313" key="3">
    <source>
        <dbReference type="EMBL" id="MDQ0377205.1"/>
    </source>
</evidence>
<keyword evidence="4" id="KW-1185">Reference proteome</keyword>
<evidence type="ECO:0000256" key="1">
    <source>
        <dbReference type="SAM" id="MobiDB-lite"/>
    </source>
</evidence>
<feature type="transmembrane region" description="Helical" evidence="2">
    <location>
        <begin position="53"/>
        <end position="72"/>
    </location>
</feature>
<reference evidence="3 4" key="1">
    <citation type="submission" date="2023-07" db="EMBL/GenBank/DDBJ databases">
        <title>Sequencing the genomes of 1000 actinobacteria strains.</title>
        <authorList>
            <person name="Klenk H.-P."/>
        </authorList>
    </citation>
    <scope>NUCLEOTIDE SEQUENCE [LARGE SCALE GENOMIC DNA]</scope>
    <source>
        <strain evidence="3 4">DSM 45805</strain>
    </source>
</reference>
<comment type="caution">
    <text evidence="3">The sequence shown here is derived from an EMBL/GenBank/DDBJ whole genome shotgun (WGS) entry which is preliminary data.</text>
</comment>
<proteinExistence type="predicted"/>
<dbReference type="RefSeq" id="WP_306989396.1">
    <property type="nucleotide sequence ID" value="NZ_JAUSUT010000001.1"/>
</dbReference>
<protein>
    <submittedName>
        <fullName evidence="3">Uncharacterized protein</fullName>
    </submittedName>
</protein>
<accession>A0ABU0EPI1</accession>